<keyword evidence="4 7" id="KW-0256">Endoplasmic reticulum</keyword>
<dbReference type="EMBL" id="KV453934">
    <property type="protein sequence ID" value="ODV72661.1"/>
    <property type="molecule type" value="Genomic_DNA"/>
</dbReference>
<comment type="subcellular location">
    <subcellularLocation>
        <location evidence="1 7">Endoplasmic reticulum membrane</location>
        <topology evidence="1 7">Multi-pass membrane protein</topology>
    </subcellularLocation>
</comment>
<evidence type="ECO:0000256" key="5">
    <source>
        <dbReference type="ARBA" id="ARBA00022989"/>
    </source>
</evidence>
<feature type="transmembrane region" description="Helical" evidence="7">
    <location>
        <begin position="140"/>
        <end position="163"/>
    </location>
</feature>
<dbReference type="Pfam" id="PF04511">
    <property type="entry name" value="DER1"/>
    <property type="match status" value="1"/>
</dbReference>
<dbReference type="OMA" id="TYGVACF"/>
<keyword evidence="5 7" id="KW-1133">Transmembrane helix</keyword>
<evidence type="ECO:0000256" key="8">
    <source>
        <dbReference type="SAM" id="MobiDB-lite"/>
    </source>
</evidence>
<dbReference type="STRING" id="983966.A0A1E4RZJ0"/>
<dbReference type="GeneID" id="30991618"/>
<feature type="transmembrane region" description="Helical" evidence="7">
    <location>
        <begin position="97"/>
        <end position="120"/>
    </location>
</feature>
<evidence type="ECO:0000313" key="10">
    <source>
        <dbReference type="Proteomes" id="UP000094389"/>
    </source>
</evidence>
<evidence type="ECO:0000256" key="7">
    <source>
        <dbReference type="RuleBase" id="RU363059"/>
    </source>
</evidence>
<accession>A0A1E4RZJ0</accession>
<dbReference type="InterPro" id="IPR035952">
    <property type="entry name" value="Rhomboid-like_sf"/>
</dbReference>
<feature type="region of interest" description="Disordered" evidence="8">
    <location>
        <begin position="250"/>
        <end position="294"/>
    </location>
</feature>
<dbReference type="RefSeq" id="XP_020069700.1">
    <property type="nucleotide sequence ID" value="XM_020217222.1"/>
</dbReference>
<evidence type="ECO:0000313" key="9">
    <source>
        <dbReference type="EMBL" id="ODV72661.1"/>
    </source>
</evidence>
<dbReference type="Proteomes" id="UP000094389">
    <property type="component" value="Unassembled WGS sequence"/>
</dbReference>
<evidence type="ECO:0000256" key="1">
    <source>
        <dbReference type="ARBA" id="ARBA00004477"/>
    </source>
</evidence>
<dbReference type="SUPFAM" id="SSF144091">
    <property type="entry name" value="Rhomboid-like"/>
    <property type="match status" value="1"/>
</dbReference>
<dbReference type="PANTHER" id="PTHR11009">
    <property type="entry name" value="DER1-LIKE PROTEIN, DERLIN"/>
    <property type="match status" value="1"/>
</dbReference>
<reference evidence="9 10" key="1">
    <citation type="journal article" date="2016" name="Proc. Natl. Acad. Sci. U.S.A.">
        <title>Comparative genomics of biotechnologically important yeasts.</title>
        <authorList>
            <person name="Riley R."/>
            <person name="Haridas S."/>
            <person name="Wolfe K.H."/>
            <person name="Lopes M.R."/>
            <person name="Hittinger C.T."/>
            <person name="Goeker M."/>
            <person name="Salamov A.A."/>
            <person name="Wisecaver J.H."/>
            <person name="Long T.M."/>
            <person name="Calvey C.H."/>
            <person name="Aerts A.L."/>
            <person name="Barry K.W."/>
            <person name="Choi C."/>
            <person name="Clum A."/>
            <person name="Coughlan A.Y."/>
            <person name="Deshpande S."/>
            <person name="Douglass A.P."/>
            <person name="Hanson S.J."/>
            <person name="Klenk H.-P."/>
            <person name="LaButti K.M."/>
            <person name="Lapidus A."/>
            <person name="Lindquist E.A."/>
            <person name="Lipzen A.M."/>
            <person name="Meier-Kolthoff J.P."/>
            <person name="Ohm R.A."/>
            <person name="Otillar R.P."/>
            <person name="Pangilinan J.L."/>
            <person name="Peng Y."/>
            <person name="Rokas A."/>
            <person name="Rosa C.A."/>
            <person name="Scheuner C."/>
            <person name="Sibirny A.A."/>
            <person name="Slot J.C."/>
            <person name="Stielow J.B."/>
            <person name="Sun H."/>
            <person name="Kurtzman C.P."/>
            <person name="Blackwell M."/>
            <person name="Grigoriev I.V."/>
            <person name="Jeffries T.W."/>
        </authorList>
    </citation>
    <scope>NUCLEOTIDE SEQUENCE [LARGE SCALE GENOMIC DNA]</scope>
    <source>
        <strain evidence="10">ATCC 18201 / CBS 1600 / BCRC 20928 / JCM 3617 / NBRC 0987 / NRRL Y-1542</strain>
    </source>
</reference>
<name>A0A1E4RZJ0_CYBJN</name>
<organism evidence="9 10">
    <name type="scientific">Cyberlindnera jadinii (strain ATCC 18201 / CBS 1600 / BCRC 20928 / JCM 3617 / NBRC 0987 / NRRL Y-1542)</name>
    <name type="common">Torula yeast</name>
    <name type="synonym">Candida utilis</name>
    <dbReference type="NCBI Taxonomy" id="983966"/>
    <lineage>
        <taxon>Eukaryota</taxon>
        <taxon>Fungi</taxon>
        <taxon>Dikarya</taxon>
        <taxon>Ascomycota</taxon>
        <taxon>Saccharomycotina</taxon>
        <taxon>Saccharomycetes</taxon>
        <taxon>Phaffomycetales</taxon>
        <taxon>Phaffomycetaceae</taxon>
        <taxon>Cyberlindnera</taxon>
    </lineage>
</organism>
<evidence type="ECO:0000256" key="2">
    <source>
        <dbReference type="ARBA" id="ARBA00008917"/>
    </source>
</evidence>
<feature type="transmembrane region" description="Helical" evidence="7">
    <location>
        <begin position="17"/>
        <end position="36"/>
    </location>
</feature>
<keyword evidence="6 7" id="KW-0472">Membrane</keyword>
<dbReference type="AlphaFoldDB" id="A0A1E4RZJ0"/>
<evidence type="ECO:0000256" key="6">
    <source>
        <dbReference type="ARBA" id="ARBA00023136"/>
    </source>
</evidence>
<evidence type="ECO:0000256" key="3">
    <source>
        <dbReference type="ARBA" id="ARBA00022692"/>
    </source>
</evidence>
<protein>
    <recommendedName>
        <fullName evidence="7">Derlin</fullName>
    </recommendedName>
</protein>
<comment type="similarity">
    <text evidence="2 7">Belongs to the derlin family.</text>
</comment>
<keyword evidence="10" id="KW-1185">Reference proteome</keyword>
<proteinExistence type="inferred from homology"/>
<evidence type="ECO:0000256" key="4">
    <source>
        <dbReference type="ARBA" id="ARBA00022824"/>
    </source>
</evidence>
<sequence>MSEISNFFARTPPVTKLLLMSTIVVSSSCVLGLLPPQRVLLSWKAVTDDWEFWRPVSALFLANMSQLSGLMDVYALYSFSKGLEEGKFFLNISDYCFYLFLIIPLIQLCSVVMPPGSLLLPLVSALTYTWSRKNRYNQVLVYFVKIQGEYLPLAMLIFTFLLFGKEPFFSALSGFSAAYFYQCLESRTLGPVYAWICSTLGVDVTRTGQTQRVGTIHTINHTDEGPLKAPYWFVRIVEFFTSRQRVKGHEKAQGRRIGGFGNMNSNQPQGSSGKSSGFSYTSAFRGTGARLGSE</sequence>
<gene>
    <name evidence="9" type="ORF">CYBJADRAFT_18659</name>
</gene>
<dbReference type="OrthoDB" id="19102at2759"/>
<keyword evidence="3 7" id="KW-0812">Transmembrane</keyword>
<dbReference type="GO" id="GO:0006950">
    <property type="term" value="P:response to stress"/>
    <property type="evidence" value="ECO:0007669"/>
    <property type="project" value="UniProtKB-ARBA"/>
</dbReference>
<comment type="function">
    <text evidence="7">May be involved in the degradation of misfolded endoplasmic reticulum (ER) luminal proteins.</text>
</comment>
<dbReference type="GO" id="GO:0005789">
    <property type="term" value="C:endoplasmic reticulum membrane"/>
    <property type="evidence" value="ECO:0007669"/>
    <property type="project" value="UniProtKB-SubCell"/>
</dbReference>
<feature type="compositionally biased region" description="Low complexity" evidence="8">
    <location>
        <begin position="270"/>
        <end position="282"/>
    </location>
</feature>
<dbReference type="InterPro" id="IPR007599">
    <property type="entry name" value="DER1"/>
</dbReference>
<comment type="caution">
    <text evidence="7">Lacks conserved residue(s) required for the propagation of feature annotation.</text>
</comment>